<dbReference type="EMBL" id="QICS01000003">
    <property type="protein sequence ID" value="PXV91704.1"/>
    <property type="molecule type" value="Genomic_DNA"/>
</dbReference>
<proteinExistence type="predicted"/>
<sequence length="47" mass="5553">MAKKEKTIKVDNAEVIEYIYTPYITRNGVRIYAKQYGKKVFKIPKSK</sequence>
<dbReference type="RefSeq" id="WP_170122954.1">
    <property type="nucleotide sequence ID" value="NZ_QICS01000003.1"/>
</dbReference>
<organism evidence="1 2">
    <name type="scientific">Lachnotalea glycerini</name>
    <dbReference type="NCBI Taxonomy" id="1763509"/>
    <lineage>
        <taxon>Bacteria</taxon>
        <taxon>Bacillati</taxon>
        <taxon>Bacillota</taxon>
        <taxon>Clostridia</taxon>
        <taxon>Lachnospirales</taxon>
        <taxon>Lachnospiraceae</taxon>
        <taxon>Lachnotalea</taxon>
    </lineage>
</organism>
<dbReference type="Proteomes" id="UP000247523">
    <property type="component" value="Unassembled WGS sequence"/>
</dbReference>
<reference evidence="1 2" key="1">
    <citation type="submission" date="2018-05" db="EMBL/GenBank/DDBJ databases">
        <title>Genomic Encyclopedia of Type Strains, Phase IV (KMG-IV): sequencing the most valuable type-strain genomes for metagenomic binning, comparative biology and taxonomic classification.</title>
        <authorList>
            <person name="Goeker M."/>
        </authorList>
    </citation>
    <scope>NUCLEOTIDE SEQUENCE [LARGE SCALE GENOMIC DNA]</scope>
    <source>
        <strain evidence="1 2">DSM 28816</strain>
    </source>
</reference>
<accession>A0A318EQ33</accession>
<name>A0A318EQ33_9FIRM</name>
<comment type="caution">
    <text evidence="1">The sequence shown here is derived from an EMBL/GenBank/DDBJ whole genome shotgun (WGS) entry which is preliminary data.</text>
</comment>
<evidence type="ECO:0000313" key="2">
    <source>
        <dbReference type="Proteomes" id="UP000247523"/>
    </source>
</evidence>
<gene>
    <name evidence="1" type="ORF">C8E03_103265</name>
</gene>
<protein>
    <submittedName>
        <fullName evidence="1">Uncharacterized protein</fullName>
    </submittedName>
</protein>
<evidence type="ECO:0000313" key="1">
    <source>
        <dbReference type="EMBL" id="PXV91704.1"/>
    </source>
</evidence>
<dbReference type="AlphaFoldDB" id="A0A318EQ33"/>